<protein>
    <submittedName>
        <fullName evidence="1">Uncharacterized protein</fullName>
    </submittedName>
</protein>
<evidence type="ECO:0000313" key="2">
    <source>
        <dbReference type="Proteomes" id="UP000092600"/>
    </source>
</evidence>
<dbReference type="EMBL" id="LSRQ01006132">
    <property type="protein sequence ID" value="OAY66540.1"/>
    <property type="molecule type" value="Genomic_DNA"/>
</dbReference>
<proteinExistence type="predicted"/>
<sequence length="115" mass="13058">MACELSNPIILRLEVPQRRSSWSGRPRCYPASCSNQSSRHFGEICGYSNLIAMKITGASCFAPDRHICLKKNSNRGENLCINICPNRTSIKLCKRQYFPVEPVLLDNEREKKGIK</sequence>
<evidence type="ECO:0000313" key="1">
    <source>
        <dbReference type="EMBL" id="OAY66540.1"/>
    </source>
</evidence>
<dbReference type="AlphaFoldDB" id="A0A199UPI5"/>
<reference evidence="1 2" key="1">
    <citation type="journal article" date="2016" name="DNA Res.">
        <title>The draft genome of MD-2 pineapple using hybrid error correction of long reads.</title>
        <authorList>
            <person name="Redwan R.M."/>
            <person name="Saidin A."/>
            <person name="Kumar S.V."/>
        </authorList>
    </citation>
    <scope>NUCLEOTIDE SEQUENCE [LARGE SCALE GENOMIC DNA]</scope>
    <source>
        <strain evidence="2">cv. MD2</strain>
        <tissue evidence="1">Leaf</tissue>
    </source>
</reference>
<dbReference type="Proteomes" id="UP000092600">
    <property type="component" value="Unassembled WGS sequence"/>
</dbReference>
<gene>
    <name evidence="1" type="ORF">ACMD2_13658</name>
</gene>
<accession>A0A199UPI5</accession>
<comment type="caution">
    <text evidence="1">The sequence shown here is derived from an EMBL/GenBank/DDBJ whole genome shotgun (WGS) entry which is preliminary data.</text>
</comment>
<name>A0A199UPI5_ANACO</name>
<organism evidence="1 2">
    <name type="scientific">Ananas comosus</name>
    <name type="common">Pineapple</name>
    <name type="synonym">Ananas ananas</name>
    <dbReference type="NCBI Taxonomy" id="4615"/>
    <lineage>
        <taxon>Eukaryota</taxon>
        <taxon>Viridiplantae</taxon>
        <taxon>Streptophyta</taxon>
        <taxon>Embryophyta</taxon>
        <taxon>Tracheophyta</taxon>
        <taxon>Spermatophyta</taxon>
        <taxon>Magnoliopsida</taxon>
        <taxon>Liliopsida</taxon>
        <taxon>Poales</taxon>
        <taxon>Bromeliaceae</taxon>
        <taxon>Bromelioideae</taxon>
        <taxon>Ananas</taxon>
    </lineage>
</organism>